<dbReference type="InterPro" id="IPR040198">
    <property type="entry name" value="Fido_containing"/>
</dbReference>
<dbReference type="PANTHER" id="PTHR13504">
    <property type="entry name" value="FIDO DOMAIN-CONTAINING PROTEIN DDB_G0283145"/>
    <property type="match status" value="1"/>
</dbReference>
<dbReference type="Proteomes" id="UP000034471">
    <property type="component" value="Unassembled WGS sequence"/>
</dbReference>
<gene>
    <name evidence="5" type="ORF">US54_C0063G0011</name>
</gene>
<protein>
    <recommendedName>
        <fullName evidence="4">Fido domain-containing protein</fullName>
    </recommendedName>
</protein>
<keyword evidence="2" id="KW-0067">ATP-binding</keyword>
<evidence type="ECO:0000256" key="1">
    <source>
        <dbReference type="PIRSR" id="PIRSR640198-1"/>
    </source>
</evidence>
<evidence type="ECO:0000313" key="6">
    <source>
        <dbReference type="Proteomes" id="UP000034471"/>
    </source>
</evidence>
<evidence type="ECO:0000256" key="3">
    <source>
        <dbReference type="PIRSR" id="PIRSR640198-3"/>
    </source>
</evidence>
<dbReference type="GO" id="GO:0005524">
    <property type="term" value="F:ATP binding"/>
    <property type="evidence" value="ECO:0007669"/>
    <property type="project" value="UniProtKB-KW"/>
</dbReference>
<feature type="site" description="Important for autoinhibition of adenylyltransferase activity" evidence="3">
    <location>
        <position position="46"/>
    </location>
</feature>
<evidence type="ECO:0000313" key="5">
    <source>
        <dbReference type="EMBL" id="KKQ36578.1"/>
    </source>
</evidence>
<dbReference type="AlphaFoldDB" id="A0A0G0H021"/>
<feature type="domain" description="Fido" evidence="4">
    <location>
        <begin position="95"/>
        <end position="231"/>
    </location>
</feature>
<feature type="binding site" evidence="2">
    <location>
        <begin position="209"/>
        <end position="210"/>
    </location>
    <ligand>
        <name>ATP</name>
        <dbReference type="ChEBI" id="CHEBI:30616"/>
    </ligand>
</feature>
<feature type="active site" evidence="1">
    <location>
        <position position="173"/>
    </location>
</feature>
<evidence type="ECO:0000256" key="2">
    <source>
        <dbReference type="PIRSR" id="PIRSR640198-2"/>
    </source>
</evidence>
<dbReference type="InterPro" id="IPR036597">
    <property type="entry name" value="Fido-like_dom_sf"/>
</dbReference>
<keyword evidence="2" id="KW-0547">Nucleotide-binding</keyword>
<dbReference type="SUPFAM" id="SSF140931">
    <property type="entry name" value="Fic-like"/>
    <property type="match status" value="1"/>
</dbReference>
<dbReference type="STRING" id="1618481.US54_C0063G0011"/>
<feature type="binding site" evidence="2">
    <location>
        <begin position="177"/>
        <end position="184"/>
    </location>
    <ligand>
        <name>ATP</name>
        <dbReference type="ChEBI" id="CHEBI:30616"/>
    </ligand>
</feature>
<proteinExistence type="predicted"/>
<reference evidence="5 6" key="1">
    <citation type="journal article" date="2015" name="Nature">
        <title>rRNA introns, odd ribosomes, and small enigmatic genomes across a large radiation of phyla.</title>
        <authorList>
            <person name="Brown C.T."/>
            <person name="Hug L.A."/>
            <person name="Thomas B.C."/>
            <person name="Sharon I."/>
            <person name="Castelle C.J."/>
            <person name="Singh A."/>
            <person name="Wilkins M.J."/>
            <person name="Williams K.H."/>
            <person name="Banfield J.F."/>
        </authorList>
    </citation>
    <scope>NUCLEOTIDE SEQUENCE [LARGE SCALE GENOMIC DNA]</scope>
</reference>
<dbReference type="PROSITE" id="PS51459">
    <property type="entry name" value="FIDO"/>
    <property type="match status" value="1"/>
</dbReference>
<evidence type="ECO:0000259" key="4">
    <source>
        <dbReference type="PROSITE" id="PS51459"/>
    </source>
</evidence>
<sequence>MRLTRLQRISELFAKYQQKSKGKESLLSLVDDVEMAERVYNSNAIENSTLSLPETEKILLQLEISRHISLREVFEARNLAQVYGYIKKTAPQQPLTLNLVLLLHKMLLTGIGDEVAGRFRRAGEMVRVGNHIGLPPEFVNARIQEILIRYSSEITTPFIYRIAQFHTEFESVHPFLDGNGRIGRVINNYLLIREGFPSIILRNKEKEAYYSALRSYDDSHNFKPMIRIIELAILESLHKRLAYLNGLEIIPLSQYAKNSQSSFPALLNCARRQTVPAFREKGVWKIGKYSISTTYSGTRSFQPSP</sequence>
<comment type="caution">
    <text evidence="5">The sequence shown here is derived from an EMBL/GenBank/DDBJ whole genome shotgun (WGS) entry which is preliminary data.</text>
</comment>
<accession>A0A0G0H021</accession>
<dbReference type="EMBL" id="LBTJ01000063">
    <property type="protein sequence ID" value="KKQ36578.1"/>
    <property type="molecule type" value="Genomic_DNA"/>
</dbReference>
<dbReference type="PANTHER" id="PTHR13504:SF38">
    <property type="entry name" value="FIDO DOMAIN-CONTAINING PROTEIN"/>
    <property type="match status" value="1"/>
</dbReference>
<dbReference type="Gene3D" id="1.10.3290.10">
    <property type="entry name" value="Fido-like domain"/>
    <property type="match status" value="1"/>
</dbReference>
<name>A0A0G0H021_9BACT</name>
<organism evidence="5 6">
    <name type="scientific">Candidatus Roizmanbacteria bacterium GW2011_GWA2_37_7</name>
    <dbReference type="NCBI Taxonomy" id="1618481"/>
    <lineage>
        <taxon>Bacteria</taxon>
        <taxon>Candidatus Roizmaniibacteriota</taxon>
    </lineage>
</organism>
<dbReference type="Pfam" id="PF02661">
    <property type="entry name" value="Fic"/>
    <property type="match status" value="1"/>
</dbReference>
<feature type="binding site" evidence="2">
    <location>
        <begin position="128"/>
        <end position="131"/>
    </location>
    <ligand>
        <name>ATP</name>
        <dbReference type="ChEBI" id="CHEBI:30616"/>
    </ligand>
</feature>
<dbReference type="InterPro" id="IPR003812">
    <property type="entry name" value="Fido"/>
</dbReference>